<organism evidence="16 17">
    <name type="scientific">Candidatus Blochmanniella camponoti</name>
    <dbReference type="NCBI Taxonomy" id="108080"/>
    <lineage>
        <taxon>Bacteria</taxon>
        <taxon>Pseudomonadati</taxon>
        <taxon>Pseudomonadota</taxon>
        <taxon>Gammaproteobacteria</taxon>
        <taxon>Enterobacterales</taxon>
        <taxon>Enterobacteriaceae</taxon>
        <taxon>ant endosymbionts</taxon>
        <taxon>Candidatus Blochmanniella</taxon>
    </lineage>
</organism>
<evidence type="ECO:0000256" key="3">
    <source>
        <dbReference type="ARBA" id="ARBA00004763"/>
    </source>
</evidence>
<comment type="catalytic activity">
    <reaction evidence="1">
        <text>(7,8-dihydropterin-6-yl)methyl diphosphate + 4-aminobenzoate = 7,8-dihydropteroate + diphosphate</text>
        <dbReference type="Rhea" id="RHEA:19949"/>
        <dbReference type="ChEBI" id="CHEBI:17836"/>
        <dbReference type="ChEBI" id="CHEBI:17839"/>
        <dbReference type="ChEBI" id="CHEBI:33019"/>
        <dbReference type="ChEBI" id="CHEBI:72950"/>
        <dbReference type="EC" id="2.5.1.15"/>
    </reaction>
</comment>
<comment type="similarity">
    <text evidence="4 14">Belongs to the DHPS family.</text>
</comment>
<dbReference type="InterPro" id="IPR000489">
    <property type="entry name" value="Pterin-binding_dom"/>
</dbReference>
<dbReference type="Proteomes" id="UP001056323">
    <property type="component" value="Chromosome"/>
</dbReference>
<comment type="subunit">
    <text evidence="5">Homodimer.</text>
</comment>
<keyword evidence="11 14" id="KW-0289">Folate biosynthesis</keyword>
<evidence type="ECO:0000256" key="2">
    <source>
        <dbReference type="ARBA" id="ARBA00001946"/>
    </source>
</evidence>
<evidence type="ECO:0000256" key="5">
    <source>
        <dbReference type="ARBA" id="ARBA00011738"/>
    </source>
</evidence>
<dbReference type="EMBL" id="CP097751">
    <property type="protein sequence ID" value="URJ27835.1"/>
    <property type="molecule type" value="Genomic_DNA"/>
</dbReference>
<dbReference type="GO" id="GO:0046656">
    <property type="term" value="P:folic acid biosynthetic process"/>
    <property type="evidence" value="ECO:0007669"/>
    <property type="project" value="UniProtKB-KW"/>
</dbReference>
<dbReference type="PROSITE" id="PS50972">
    <property type="entry name" value="PTERIN_BINDING"/>
    <property type="match status" value="1"/>
</dbReference>
<evidence type="ECO:0000313" key="16">
    <source>
        <dbReference type="EMBL" id="URJ27835.1"/>
    </source>
</evidence>
<dbReference type="GO" id="GO:0004156">
    <property type="term" value="F:dihydropteroate synthase activity"/>
    <property type="evidence" value="ECO:0007669"/>
    <property type="project" value="UniProtKB-EC"/>
</dbReference>
<dbReference type="PANTHER" id="PTHR20941:SF1">
    <property type="entry name" value="FOLIC ACID SYNTHESIS PROTEIN FOL1"/>
    <property type="match status" value="1"/>
</dbReference>
<dbReference type="KEGG" id="bhb:M9394_02095"/>
<keyword evidence="10 14" id="KW-0460">Magnesium</keyword>
<keyword evidence="9 14" id="KW-0479">Metal-binding</keyword>
<dbReference type="InterPro" id="IPR006390">
    <property type="entry name" value="DHP_synth_dom"/>
</dbReference>
<evidence type="ECO:0000313" key="17">
    <source>
        <dbReference type="Proteomes" id="UP001056323"/>
    </source>
</evidence>
<evidence type="ECO:0000256" key="4">
    <source>
        <dbReference type="ARBA" id="ARBA00009503"/>
    </source>
</evidence>
<comment type="cofactor">
    <cofactor evidence="2 14">
        <name>Mg(2+)</name>
        <dbReference type="ChEBI" id="CHEBI:18420"/>
    </cofactor>
</comment>
<dbReference type="Gene3D" id="3.20.20.20">
    <property type="entry name" value="Dihydropteroate synthase-like"/>
    <property type="match status" value="1"/>
</dbReference>
<dbReference type="CDD" id="cd00739">
    <property type="entry name" value="DHPS"/>
    <property type="match status" value="1"/>
</dbReference>
<name>A0AAE9L6X0_9ENTR</name>
<dbReference type="Pfam" id="PF00809">
    <property type="entry name" value="Pterin_bind"/>
    <property type="match status" value="1"/>
</dbReference>
<dbReference type="AlphaFoldDB" id="A0AAE9L6X0"/>
<dbReference type="PROSITE" id="PS00792">
    <property type="entry name" value="DHPS_1"/>
    <property type="match status" value="1"/>
</dbReference>
<dbReference type="RefSeq" id="WP_250247011.1">
    <property type="nucleotide sequence ID" value="NZ_CP097749.1"/>
</dbReference>
<dbReference type="SUPFAM" id="SSF51717">
    <property type="entry name" value="Dihydropteroate synthetase-like"/>
    <property type="match status" value="1"/>
</dbReference>
<evidence type="ECO:0000256" key="10">
    <source>
        <dbReference type="ARBA" id="ARBA00022842"/>
    </source>
</evidence>
<evidence type="ECO:0000256" key="11">
    <source>
        <dbReference type="ARBA" id="ARBA00022909"/>
    </source>
</evidence>
<gene>
    <name evidence="16" type="primary">folP</name>
    <name evidence="16" type="ORF">M9394_02095</name>
</gene>
<keyword evidence="8 14" id="KW-0808">Transferase</keyword>
<dbReference type="InterPro" id="IPR045031">
    <property type="entry name" value="DHP_synth-like"/>
</dbReference>
<dbReference type="GO" id="GO:0005829">
    <property type="term" value="C:cytosol"/>
    <property type="evidence" value="ECO:0007669"/>
    <property type="project" value="TreeGrafter"/>
</dbReference>
<comment type="pathway">
    <text evidence="3 14">Cofactor biosynthesis; tetrahydrofolate biosynthesis; 7,8-dihydrofolate from 2-amino-4-hydroxy-6-hydroxymethyl-7,8-dihydropteridine diphosphate and 4-aminobenzoate: step 1/2.</text>
</comment>
<evidence type="ECO:0000256" key="7">
    <source>
        <dbReference type="ARBA" id="ARBA00016919"/>
    </source>
</evidence>
<dbReference type="PANTHER" id="PTHR20941">
    <property type="entry name" value="FOLATE SYNTHESIS PROTEINS"/>
    <property type="match status" value="1"/>
</dbReference>
<evidence type="ECO:0000256" key="13">
    <source>
        <dbReference type="ARBA" id="ARBA00053449"/>
    </source>
</evidence>
<evidence type="ECO:0000256" key="9">
    <source>
        <dbReference type="ARBA" id="ARBA00022723"/>
    </source>
</evidence>
<dbReference type="InterPro" id="IPR011005">
    <property type="entry name" value="Dihydropteroate_synth-like_sf"/>
</dbReference>
<comment type="function">
    <text evidence="13 14">Catalyzes the condensation of para-aminobenzoate (pABA) with 6-hydroxymethyl-7,8-dihydropterin diphosphate (DHPt-PP) to form 7,8-dihydropteroate (H2Pte), the immediate precursor of folate derivatives.</text>
</comment>
<dbReference type="GO" id="GO:0046872">
    <property type="term" value="F:metal ion binding"/>
    <property type="evidence" value="ECO:0007669"/>
    <property type="project" value="UniProtKB-KW"/>
</dbReference>
<evidence type="ECO:0000256" key="6">
    <source>
        <dbReference type="ARBA" id="ARBA00012458"/>
    </source>
</evidence>
<reference evidence="16" key="1">
    <citation type="submission" date="2022-05" db="EMBL/GenBank/DDBJ databases">
        <title>Impact of host demography and evolutionary history on endosymbiont molecular evolution: a test in carpenter ants (Genus Camponotus) and their Blochmannia endosymbionts.</title>
        <authorList>
            <person name="Manthey J.D."/>
            <person name="Giron J.C."/>
            <person name="Hruska J.P."/>
        </authorList>
    </citation>
    <scope>NUCLEOTIDE SEQUENCE</scope>
    <source>
        <strain evidence="16">C-049</strain>
    </source>
</reference>
<protein>
    <recommendedName>
        <fullName evidence="7 14">Dihydropteroate synthase</fullName>
        <shortName evidence="14">DHPS</shortName>
        <ecNumber evidence="6 14">2.5.1.15</ecNumber>
    </recommendedName>
    <alternativeName>
        <fullName evidence="12 14">Dihydropteroate pyrophosphorylase</fullName>
    </alternativeName>
</protein>
<sequence>MTLSTNKRILDFSEIQIMGILNVTPDSFFDGGNYCTLPKAIDHVFNMITYGATCIDVGGESTRPGSDAVSDEEEADRVIPVVRAIAQRFDTYISINTSSALIIRESAAIGAHMINDIRSLTATGALKAALYCKLPVCLVHMQGEPNTMQNSPIYSNVTHAVNEYFTKQITRFESAGISRNKLLLDPGFGFGKSLSHNYQLLANLKYFHHFGLPLLVGISRKSMLSLSFNSYNPKQRLIGSIACAVIAATQGVQIIRVHDVKETAEALKVVRMMLKQQAQ</sequence>
<dbReference type="EC" id="2.5.1.15" evidence="6 14"/>
<accession>A0AAE9L6X0</accession>
<dbReference type="FunFam" id="3.20.20.20:FF:000004">
    <property type="entry name" value="Dihydropteroate synthase"/>
    <property type="match status" value="1"/>
</dbReference>
<proteinExistence type="inferred from homology"/>
<evidence type="ECO:0000259" key="15">
    <source>
        <dbReference type="PROSITE" id="PS50972"/>
    </source>
</evidence>
<feature type="domain" description="Pterin-binding" evidence="15">
    <location>
        <begin position="15"/>
        <end position="268"/>
    </location>
</feature>
<evidence type="ECO:0000256" key="1">
    <source>
        <dbReference type="ARBA" id="ARBA00000012"/>
    </source>
</evidence>
<dbReference type="GO" id="GO:0046654">
    <property type="term" value="P:tetrahydrofolate biosynthetic process"/>
    <property type="evidence" value="ECO:0007669"/>
    <property type="project" value="TreeGrafter"/>
</dbReference>
<evidence type="ECO:0000256" key="12">
    <source>
        <dbReference type="ARBA" id="ARBA00030193"/>
    </source>
</evidence>
<evidence type="ECO:0000256" key="8">
    <source>
        <dbReference type="ARBA" id="ARBA00022679"/>
    </source>
</evidence>
<dbReference type="NCBIfam" id="TIGR01496">
    <property type="entry name" value="DHPS"/>
    <property type="match status" value="1"/>
</dbReference>
<evidence type="ECO:0000256" key="14">
    <source>
        <dbReference type="RuleBase" id="RU361205"/>
    </source>
</evidence>